<keyword evidence="2" id="KW-1185">Reference proteome</keyword>
<accession>A0ACC4DN45</accession>
<evidence type="ECO:0000313" key="2">
    <source>
        <dbReference type="Proteomes" id="UP001638806"/>
    </source>
</evidence>
<protein>
    <submittedName>
        <fullName evidence="1">Uncharacterized protein</fullName>
    </submittedName>
</protein>
<sequence length="686" mass="76455">MPFLIEDSWINGQASTSDISELEDCAIAVDASYYLNLLLDTPPAHEPLLSALGGLTGIEAHINENLDHWSKNRITPFFIFDGQSITGQDQVSLARRRSANQKTDDAWNLYSQSQAEQAVATLGPTLNILKKRGLHFLVPPYNACAQLAYFEMIDSDQCAGVMGPQELLLYPVKDSIIRSFDWEAKTVSFVSKKKAMTGLGVGEPMFIDAMLMTGTSFLPPFPLCSTPPCTKTHSPSWTLSTCCAPLTSPLRPLAQDPAWLDKYRKSRMAVQHFIYIAENGEVRVNDFDKLTKDNHEYLGLQLPAELFHYLNTGLIGARNLNCITHGQILMQPTLEGGATDEYKKLVTDKILPLKEQALGLIIPRVHRGIGHKDITLRKVGSWDVKESDLRKFFPADFAGPIYLEVLALANSDFVELTLAKEKFIKGIDTTEMVTSVAIWRFLHLRGYVNDEHKLTKWGNALATTLLALKEANENRPEVPGLDEAALLAFELIRLGVLTAKYREDVPGMPRKGTEEEKSSLVLISQCATLLKLRHQVYGYTGPLNKGLLAFRSLSTTVREADRDLIEAIVASMFMYGQCKRERDDYLDISQRLPFLQEPDIGLGIAIRTFFDEDEAGDSKEARAARLAEFPRTFVPFAEALADDFRLCADFVGALNQGVQTVDSIELPAADKAAWAKAQRYLDARPF</sequence>
<gene>
    <name evidence="1" type="ORF">ACCO45_008085</name>
</gene>
<proteinExistence type="predicted"/>
<reference evidence="1" key="1">
    <citation type="submission" date="2024-12" db="EMBL/GenBank/DDBJ databases">
        <title>Comparative genomics and development of molecular markers within Purpureocillium lilacinum and among Purpureocillium species.</title>
        <authorList>
            <person name="Yeh Z.-Y."/>
            <person name="Ni N.-T."/>
            <person name="Lo P.-H."/>
            <person name="Mushyakhwo K."/>
            <person name="Lin C.-F."/>
            <person name="Nai Y.-S."/>
        </authorList>
    </citation>
    <scope>NUCLEOTIDE SEQUENCE</scope>
    <source>
        <strain evidence="1">NCHU-NPUST-175</strain>
    </source>
</reference>
<organism evidence="1 2">
    <name type="scientific">Purpureocillium lilacinum</name>
    <name type="common">Paecilomyces lilacinus</name>
    <dbReference type="NCBI Taxonomy" id="33203"/>
    <lineage>
        <taxon>Eukaryota</taxon>
        <taxon>Fungi</taxon>
        <taxon>Dikarya</taxon>
        <taxon>Ascomycota</taxon>
        <taxon>Pezizomycotina</taxon>
        <taxon>Sordariomycetes</taxon>
        <taxon>Hypocreomycetidae</taxon>
        <taxon>Hypocreales</taxon>
        <taxon>Ophiocordycipitaceae</taxon>
        <taxon>Purpureocillium</taxon>
    </lineage>
</organism>
<evidence type="ECO:0000313" key="1">
    <source>
        <dbReference type="EMBL" id="KAL3957507.1"/>
    </source>
</evidence>
<name>A0ACC4DN45_PURLI</name>
<dbReference type="EMBL" id="JBGNUJ010000007">
    <property type="protein sequence ID" value="KAL3957507.1"/>
    <property type="molecule type" value="Genomic_DNA"/>
</dbReference>
<comment type="caution">
    <text evidence="1">The sequence shown here is derived from an EMBL/GenBank/DDBJ whole genome shotgun (WGS) entry which is preliminary data.</text>
</comment>
<dbReference type="Proteomes" id="UP001638806">
    <property type="component" value="Unassembled WGS sequence"/>
</dbReference>